<dbReference type="GO" id="GO:0032993">
    <property type="term" value="C:protein-DNA complex"/>
    <property type="evidence" value="ECO:0007669"/>
    <property type="project" value="TreeGrafter"/>
</dbReference>
<dbReference type="GO" id="GO:0000976">
    <property type="term" value="F:transcription cis-regulatory region binding"/>
    <property type="evidence" value="ECO:0007669"/>
    <property type="project" value="TreeGrafter"/>
</dbReference>
<feature type="domain" description="OmpR/PhoB-type" evidence="9">
    <location>
        <begin position="123"/>
        <end position="220"/>
    </location>
</feature>
<dbReference type="GO" id="GO:0000156">
    <property type="term" value="F:phosphorelay response regulator activity"/>
    <property type="evidence" value="ECO:0007669"/>
    <property type="project" value="TreeGrafter"/>
</dbReference>
<dbReference type="Pfam" id="PF00486">
    <property type="entry name" value="Trans_reg_C"/>
    <property type="match status" value="1"/>
</dbReference>
<dbReference type="SMART" id="SM00862">
    <property type="entry name" value="Trans_reg_C"/>
    <property type="match status" value="1"/>
</dbReference>
<keyword evidence="1 6" id="KW-0597">Phosphoprotein</keyword>
<dbReference type="SUPFAM" id="SSF46894">
    <property type="entry name" value="C-terminal effector domain of the bipartite response regulators"/>
    <property type="match status" value="1"/>
</dbReference>
<dbReference type="InterPro" id="IPR001867">
    <property type="entry name" value="OmpR/PhoB-type_DNA-bd"/>
</dbReference>
<organism evidence="10 11">
    <name type="scientific">Acinetobacter apis</name>
    <dbReference type="NCBI Taxonomy" id="1229165"/>
    <lineage>
        <taxon>Bacteria</taxon>
        <taxon>Pseudomonadati</taxon>
        <taxon>Pseudomonadota</taxon>
        <taxon>Gammaproteobacteria</taxon>
        <taxon>Moraxellales</taxon>
        <taxon>Moraxellaceae</taxon>
        <taxon>Acinetobacter</taxon>
    </lineage>
</organism>
<proteinExistence type="predicted"/>
<dbReference type="GO" id="GO:0006355">
    <property type="term" value="P:regulation of DNA-templated transcription"/>
    <property type="evidence" value="ECO:0007669"/>
    <property type="project" value="InterPro"/>
</dbReference>
<evidence type="ECO:0000259" key="8">
    <source>
        <dbReference type="PROSITE" id="PS50110"/>
    </source>
</evidence>
<keyword evidence="5" id="KW-0804">Transcription</keyword>
<evidence type="ECO:0000313" key="10">
    <source>
        <dbReference type="EMBL" id="SNQ28302.1"/>
    </source>
</evidence>
<dbReference type="RefSeq" id="WP_088822301.1">
    <property type="nucleotide sequence ID" value="NZ_FZLN01000001.1"/>
</dbReference>
<keyword evidence="4 7" id="KW-0238">DNA-binding</keyword>
<evidence type="ECO:0000313" key="11">
    <source>
        <dbReference type="Proteomes" id="UP000243463"/>
    </source>
</evidence>
<reference evidence="11" key="1">
    <citation type="submission" date="2017-06" db="EMBL/GenBank/DDBJ databases">
        <authorList>
            <person name="Varghese N."/>
            <person name="Submissions S."/>
        </authorList>
    </citation>
    <scope>NUCLEOTIDE SEQUENCE [LARGE SCALE GENOMIC DNA]</scope>
    <source>
        <strain evidence="11">ANC 5114</strain>
    </source>
</reference>
<dbReference type="InterPro" id="IPR016032">
    <property type="entry name" value="Sig_transdc_resp-reg_C-effctor"/>
</dbReference>
<dbReference type="Gene3D" id="3.40.50.2300">
    <property type="match status" value="1"/>
</dbReference>
<dbReference type="GO" id="GO:0005829">
    <property type="term" value="C:cytosol"/>
    <property type="evidence" value="ECO:0007669"/>
    <property type="project" value="TreeGrafter"/>
</dbReference>
<dbReference type="AlphaFoldDB" id="A0A217EDF6"/>
<dbReference type="SUPFAM" id="SSF52172">
    <property type="entry name" value="CheY-like"/>
    <property type="match status" value="1"/>
</dbReference>
<evidence type="ECO:0000256" key="4">
    <source>
        <dbReference type="ARBA" id="ARBA00023125"/>
    </source>
</evidence>
<dbReference type="PROSITE" id="PS51755">
    <property type="entry name" value="OMPR_PHOB"/>
    <property type="match status" value="1"/>
</dbReference>
<dbReference type="PANTHER" id="PTHR48111">
    <property type="entry name" value="REGULATOR OF RPOS"/>
    <property type="match status" value="1"/>
</dbReference>
<feature type="modified residue" description="4-aspartylphosphate" evidence="6">
    <location>
        <position position="51"/>
    </location>
</feature>
<dbReference type="PANTHER" id="PTHR48111:SF22">
    <property type="entry name" value="REGULATOR OF RPOS"/>
    <property type="match status" value="1"/>
</dbReference>
<evidence type="ECO:0000256" key="6">
    <source>
        <dbReference type="PROSITE-ProRule" id="PRU00169"/>
    </source>
</evidence>
<evidence type="ECO:0000256" key="2">
    <source>
        <dbReference type="ARBA" id="ARBA00023012"/>
    </source>
</evidence>
<dbReference type="CDD" id="cd17574">
    <property type="entry name" value="REC_OmpR"/>
    <property type="match status" value="1"/>
</dbReference>
<evidence type="ECO:0000256" key="7">
    <source>
        <dbReference type="PROSITE-ProRule" id="PRU01091"/>
    </source>
</evidence>
<dbReference type="EMBL" id="FZLN01000001">
    <property type="protein sequence ID" value="SNQ28302.1"/>
    <property type="molecule type" value="Genomic_DNA"/>
</dbReference>
<keyword evidence="11" id="KW-1185">Reference proteome</keyword>
<dbReference type="Gene3D" id="1.10.10.10">
    <property type="entry name" value="Winged helix-like DNA-binding domain superfamily/Winged helix DNA-binding domain"/>
    <property type="match status" value="1"/>
</dbReference>
<keyword evidence="3" id="KW-0805">Transcription regulation</keyword>
<dbReference type="InterPro" id="IPR039420">
    <property type="entry name" value="WalR-like"/>
</dbReference>
<name>A0A217EDF6_9GAMM</name>
<evidence type="ECO:0000259" key="9">
    <source>
        <dbReference type="PROSITE" id="PS51755"/>
    </source>
</evidence>
<dbReference type="SMART" id="SM00448">
    <property type="entry name" value="REC"/>
    <property type="match status" value="1"/>
</dbReference>
<dbReference type="InterPro" id="IPR011006">
    <property type="entry name" value="CheY-like_superfamily"/>
</dbReference>
<sequence length="224" mass="25776">MRILVVDDHIDLITNIFAFFDQKEYILDAAQDVTTALRLCEDNHYDIIILDWMLPKISGLDFLTQLRAEGTTTPVIMLTAKTDLSDKLQGFAAGSDDYLTKPFSLEELEARIIALHNRSIGKKTILEVADLQFNILTNEVFRQSEAIHLYAAERKILALLMRESPNIVTKERLEFTLWGDNPPDKDLLRMHMYELRKKIDAKFPTKLLKTRHKIGYQIIDDAVA</sequence>
<dbReference type="Proteomes" id="UP000243463">
    <property type="component" value="Unassembled WGS sequence"/>
</dbReference>
<evidence type="ECO:0000256" key="5">
    <source>
        <dbReference type="ARBA" id="ARBA00023163"/>
    </source>
</evidence>
<dbReference type="Pfam" id="PF00072">
    <property type="entry name" value="Response_reg"/>
    <property type="match status" value="1"/>
</dbReference>
<accession>A0A217EDF6</accession>
<evidence type="ECO:0000256" key="1">
    <source>
        <dbReference type="ARBA" id="ARBA00022553"/>
    </source>
</evidence>
<evidence type="ECO:0000256" key="3">
    <source>
        <dbReference type="ARBA" id="ARBA00023015"/>
    </source>
</evidence>
<dbReference type="Gene3D" id="6.10.250.690">
    <property type="match status" value="1"/>
</dbReference>
<dbReference type="OrthoDB" id="9802426at2"/>
<feature type="DNA-binding region" description="OmpR/PhoB-type" evidence="7">
    <location>
        <begin position="123"/>
        <end position="220"/>
    </location>
</feature>
<dbReference type="InterPro" id="IPR036388">
    <property type="entry name" value="WH-like_DNA-bd_sf"/>
</dbReference>
<gene>
    <name evidence="10" type="ORF">SAMN05444584_0217</name>
</gene>
<dbReference type="InterPro" id="IPR001789">
    <property type="entry name" value="Sig_transdc_resp-reg_receiver"/>
</dbReference>
<keyword evidence="2" id="KW-0902">Two-component regulatory system</keyword>
<dbReference type="PROSITE" id="PS50110">
    <property type="entry name" value="RESPONSE_REGULATORY"/>
    <property type="match status" value="1"/>
</dbReference>
<dbReference type="CDD" id="cd00383">
    <property type="entry name" value="trans_reg_C"/>
    <property type="match status" value="1"/>
</dbReference>
<feature type="domain" description="Response regulatory" evidence="8">
    <location>
        <begin position="2"/>
        <end position="116"/>
    </location>
</feature>
<protein>
    <submittedName>
        <fullName evidence="10">DNA-binding response regulator, OmpR family, contains REC and winged-helix (WHTH) domain</fullName>
    </submittedName>
</protein>